<evidence type="ECO:0000313" key="3">
    <source>
        <dbReference type="EMBL" id="GGL54815.1"/>
    </source>
</evidence>
<evidence type="ECO:0000256" key="1">
    <source>
        <dbReference type="ARBA" id="ARBA00022448"/>
    </source>
</evidence>
<accession>A0A917S3G1</accession>
<keyword evidence="2" id="KW-0472">Membrane</keyword>
<dbReference type="PANTHER" id="PTHR43738">
    <property type="entry name" value="ABC TRANSPORTER, MEMBRANE PROTEIN"/>
    <property type="match status" value="1"/>
</dbReference>
<dbReference type="AlphaFoldDB" id="A0A917S3G1"/>
<dbReference type="RefSeq" id="WP_188802836.1">
    <property type="nucleotide sequence ID" value="NZ_BMOK01000007.1"/>
</dbReference>
<dbReference type="EMBL" id="BMOK01000007">
    <property type="protein sequence ID" value="GGL54815.1"/>
    <property type="molecule type" value="Genomic_DNA"/>
</dbReference>
<keyword evidence="1" id="KW-0813">Transport</keyword>
<gene>
    <name evidence="3" type="ORF">GCM10007968_18590</name>
</gene>
<protein>
    <submittedName>
        <fullName evidence="3">Peptide ABC transporter permease</fullName>
    </submittedName>
</protein>
<dbReference type="InterPro" id="IPR051125">
    <property type="entry name" value="ABC-4/HrtB_transporter"/>
</dbReference>
<proteinExistence type="predicted"/>
<name>A0A917S3G1_9BACL</name>
<dbReference type="Proteomes" id="UP000654670">
    <property type="component" value="Unassembled WGS sequence"/>
</dbReference>
<feature type="transmembrane region" description="Helical" evidence="2">
    <location>
        <begin position="240"/>
        <end position="260"/>
    </location>
</feature>
<comment type="caution">
    <text evidence="3">The sequence shown here is derived from an EMBL/GenBank/DDBJ whole genome shotgun (WGS) entry which is preliminary data.</text>
</comment>
<dbReference type="PANTHER" id="PTHR43738:SF1">
    <property type="entry name" value="HEMIN TRANSPORT SYSTEM PERMEASE PROTEIN HRTB-RELATED"/>
    <property type="match status" value="1"/>
</dbReference>
<feature type="transmembrane region" description="Helical" evidence="2">
    <location>
        <begin position="280"/>
        <end position="311"/>
    </location>
</feature>
<evidence type="ECO:0000313" key="4">
    <source>
        <dbReference type="Proteomes" id="UP000654670"/>
    </source>
</evidence>
<feature type="transmembrane region" description="Helical" evidence="2">
    <location>
        <begin position="323"/>
        <end position="343"/>
    </location>
</feature>
<reference evidence="3" key="1">
    <citation type="journal article" date="2014" name="Int. J. Syst. Evol. Microbiol.">
        <title>Complete genome sequence of Corynebacterium casei LMG S-19264T (=DSM 44701T), isolated from a smear-ripened cheese.</title>
        <authorList>
            <consortium name="US DOE Joint Genome Institute (JGI-PGF)"/>
            <person name="Walter F."/>
            <person name="Albersmeier A."/>
            <person name="Kalinowski J."/>
            <person name="Ruckert C."/>
        </authorList>
    </citation>
    <scope>NUCLEOTIDE SEQUENCE</scope>
    <source>
        <strain evidence="3">JCM 15325</strain>
    </source>
</reference>
<organism evidence="3 4">
    <name type="scientific">Sporolactobacillus putidus</name>
    <dbReference type="NCBI Taxonomy" id="492735"/>
    <lineage>
        <taxon>Bacteria</taxon>
        <taxon>Bacillati</taxon>
        <taxon>Bacillota</taxon>
        <taxon>Bacilli</taxon>
        <taxon>Bacillales</taxon>
        <taxon>Sporolactobacillaceae</taxon>
        <taxon>Sporolactobacillus</taxon>
    </lineage>
</organism>
<keyword evidence="2" id="KW-0812">Transmembrane</keyword>
<keyword evidence="2" id="KW-1133">Transmembrane helix</keyword>
<evidence type="ECO:0000256" key="2">
    <source>
        <dbReference type="SAM" id="Phobius"/>
    </source>
</evidence>
<feature type="transmembrane region" description="Helical" evidence="2">
    <location>
        <begin position="15"/>
        <end position="36"/>
    </location>
</feature>
<reference evidence="3" key="2">
    <citation type="submission" date="2020-09" db="EMBL/GenBank/DDBJ databases">
        <authorList>
            <person name="Sun Q."/>
            <person name="Ohkuma M."/>
        </authorList>
    </citation>
    <scope>NUCLEOTIDE SEQUENCE</scope>
    <source>
        <strain evidence="3">JCM 15325</strain>
    </source>
</reference>
<sequence>MFLAWNEIKSAKLRFSLIVGVLTLMSYLVFLLSGLANGMATLNREAVDQWRASAIILSQDASSSLAQSTVTLHDASGISGKQTAEIAQILATIRKSGTNHKESAVIMGVQKGQFIAPKVTEGRMFNRVNETVVADSLKANGLKLGDQLSISSSAQKLMIVGFTHNAEFNLSPVVYTSIAAVQKIKYGSADLSGKGLIGGIVVRDPNVDRIKVGSKLQVIPIESFIENIPGYTPEKITFEFMIYFLFVIVCVTIGIFLYVLTIHKTSIFGILKAQGISSGFLIRSVIAQTFLLAVFGVLAGFLFTVITGFFLPAAAPITLNYPILVFYGCIFILVAMIGSLFSVQTIVRIDPLKAIGG</sequence>
<keyword evidence="4" id="KW-1185">Reference proteome</keyword>